<accession>A0A202E7Q7</accession>
<proteinExistence type="predicted"/>
<dbReference type="Proteomes" id="UP000196084">
    <property type="component" value="Unassembled WGS sequence"/>
</dbReference>
<dbReference type="EMBL" id="MWPH01000002">
    <property type="protein sequence ID" value="OVE84285.1"/>
    <property type="molecule type" value="Genomic_DNA"/>
</dbReference>
<evidence type="ECO:0000313" key="1">
    <source>
        <dbReference type="EMBL" id="OVE84285.1"/>
    </source>
</evidence>
<dbReference type="AlphaFoldDB" id="A0A202E7Q7"/>
<dbReference type="PANTHER" id="PTHR39662:SF1">
    <property type="entry name" value="DUF354 DOMAIN-CONTAINING PROTEIN"/>
    <property type="match status" value="1"/>
</dbReference>
<dbReference type="RefSeq" id="WP_087714446.1">
    <property type="nucleotide sequence ID" value="NZ_MWPH01000002.1"/>
</dbReference>
<protein>
    <recommendedName>
        <fullName evidence="3">DUF354 domain-containing protein</fullName>
    </recommendedName>
</protein>
<sequence>MRCLFFNNTPAHVHLYKHTVNRLEDDGHDVLVLARNDEFTETLLSYHDVPYETYGDRSESLHSLAWELPAHLATIGRQAREFDPDVIFGIGPYAAYTGTITRTPAIAVLDSEPSLDHVVSRPFVQAFLTPAAFQKDLGAKHYEFEGFKESAYLHPDVFEANKSVRDDLGVEPDESYAIVRFNAFNGHHDVGRQGFSLEQRRQLLSELAEYATIFVSDEGGDLEYDDLPARKFDLHPARMHDALNEADLLVADTQTMITEAALLGTPALRSNSFVGEDDMGNFVELEKEGLVENIGEFEAVLERSQELLADDSAPERWEQRRNDYVEDMVNLTDVISDVALAYSETSTEPVQVNLSPRGVN</sequence>
<dbReference type="SUPFAM" id="SSF53756">
    <property type="entry name" value="UDP-Glycosyltransferase/glycogen phosphorylase"/>
    <property type="match status" value="1"/>
</dbReference>
<reference evidence="1 2" key="1">
    <citation type="submission" date="2017-02" db="EMBL/GenBank/DDBJ databases">
        <title>Natronthermophilus aegyptiacus gen. nov.,sp. nov., an aerobic, extremely halophilic alkalithermophilic archaeon isolated from the athalassohaline Wadi An Natrun, Egypt.</title>
        <authorList>
            <person name="Zhao B."/>
        </authorList>
    </citation>
    <scope>NUCLEOTIDE SEQUENCE [LARGE SCALE GENOMIC DNA]</scope>
    <source>
        <strain evidence="1 2">CGMCC 1.3597</strain>
    </source>
</reference>
<name>A0A202E7Q7_9EURY</name>
<dbReference type="OrthoDB" id="185087at2157"/>
<dbReference type="InterPro" id="IPR007152">
    <property type="entry name" value="DUF354"/>
</dbReference>
<dbReference type="PANTHER" id="PTHR39662">
    <property type="entry name" value="DUF354 DOMAIN-CONTAINING PROTEIN-RELATED"/>
    <property type="match status" value="1"/>
</dbReference>
<keyword evidence="2" id="KW-1185">Reference proteome</keyword>
<comment type="caution">
    <text evidence="1">The sequence shown here is derived from an EMBL/GenBank/DDBJ whole genome shotgun (WGS) entry which is preliminary data.</text>
</comment>
<evidence type="ECO:0000313" key="2">
    <source>
        <dbReference type="Proteomes" id="UP000196084"/>
    </source>
</evidence>
<gene>
    <name evidence="1" type="ORF">B2G88_07660</name>
</gene>
<evidence type="ECO:0008006" key="3">
    <source>
        <dbReference type="Google" id="ProtNLM"/>
    </source>
</evidence>
<organism evidence="1 2">
    <name type="scientific">Natronolimnobius baerhuensis</name>
    <dbReference type="NCBI Taxonomy" id="253108"/>
    <lineage>
        <taxon>Archaea</taxon>
        <taxon>Methanobacteriati</taxon>
        <taxon>Methanobacteriota</taxon>
        <taxon>Stenosarchaea group</taxon>
        <taxon>Halobacteria</taxon>
        <taxon>Halobacteriales</taxon>
        <taxon>Natrialbaceae</taxon>
        <taxon>Natronolimnobius</taxon>
    </lineage>
</organism>